<organism evidence="1 2">
    <name type="scientific">Stenotrophomonas beteli</name>
    <dbReference type="NCBI Taxonomy" id="3384461"/>
    <lineage>
        <taxon>Bacteria</taxon>
        <taxon>Pseudomonadati</taxon>
        <taxon>Pseudomonadota</taxon>
        <taxon>Gammaproteobacteria</taxon>
        <taxon>Lysobacterales</taxon>
        <taxon>Lysobacteraceae</taxon>
        <taxon>Stenotrophomonas</taxon>
        <taxon>Stenotrophomonas maltophilia group</taxon>
    </lineage>
</organism>
<evidence type="ECO:0008006" key="3">
    <source>
        <dbReference type="Google" id="ProtNLM"/>
    </source>
</evidence>
<accession>A0A0R0B524</accession>
<gene>
    <name evidence="1" type="ORF">ARC23_06210</name>
</gene>
<comment type="caution">
    <text evidence="1">The sequence shown here is derived from an EMBL/GenBank/DDBJ whole genome shotgun (WGS) entry which is preliminary data.</text>
</comment>
<evidence type="ECO:0000313" key="2">
    <source>
        <dbReference type="Proteomes" id="UP000051757"/>
    </source>
</evidence>
<dbReference type="OrthoDB" id="6046435at2"/>
<protein>
    <recommendedName>
        <fullName evidence="3">DUF4440 domain-containing protein</fullName>
    </recommendedName>
</protein>
<reference evidence="1 2" key="1">
    <citation type="journal article" date="2016" name="Front. Microbiol.">
        <title>Genome Sequence of Type Strains of Genus Stenotrophomonas.</title>
        <authorList>
            <person name="Patil P.P."/>
            <person name="Midha S."/>
            <person name="Kumar S."/>
            <person name="Patil P.B."/>
        </authorList>
    </citation>
    <scope>NUCLEOTIDE SEQUENCE [LARGE SCALE GENOMIC DNA]</scope>
    <source>
        <strain evidence="1 2">LMG 978</strain>
    </source>
</reference>
<dbReference type="EMBL" id="LLXV01000015">
    <property type="protein sequence ID" value="KRG52384.1"/>
    <property type="molecule type" value="Genomic_DNA"/>
</dbReference>
<keyword evidence="2" id="KW-1185">Reference proteome</keyword>
<name>A0A0R0B524_9GAMM</name>
<dbReference type="AlphaFoldDB" id="A0A0R0B524"/>
<evidence type="ECO:0000313" key="1">
    <source>
        <dbReference type="EMBL" id="KRG52384.1"/>
    </source>
</evidence>
<proteinExistence type="predicted"/>
<sequence length="102" mass="11545">MPMLALMLLFTGLFGDHGGPAEAAVRQQILLNETAGTTPQRDDTAYALQLFPLRTDRVLRLGRRCCADGPAERAYIVQLWQRVDGRWRVQRVISVELLPARR</sequence>
<dbReference type="Proteomes" id="UP000051757">
    <property type="component" value="Unassembled WGS sequence"/>
</dbReference>